<dbReference type="EC" id="3.4.21.89" evidence="2"/>
<dbReference type="GO" id="GO:0009003">
    <property type="term" value="F:signal peptidase activity"/>
    <property type="evidence" value="ECO:0007669"/>
    <property type="project" value="UniProtKB-EC"/>
</dbReference>
<evidence type="ECO:0000313" key="4">
    <source>
        <dbReference type="EMBL" id="AOB42349.1"/>
    </source>
</evidence>
<dbReference type="InterPro" id="IPR000223">
    <property type="entry name" value="Pept_S26A_signal_pept_1"/>
</dbReference>
<evidence type="ECO:0000256" key="1">
    <source>
        <dbReference type="ARBA" id="ARBA00019232"/>
    </source>
</evidence>
<keyword evidence="2" id="KW-1133">Transmembrane helix</keyword>
<geneLocation type="plasmid" evidence="4">
    <name>IHIT7853-OXA-23</name>
</geneLocation>
<accession>A0A1B2RCY2</accession>
<dbReference type="GO" id="GO:0004252">
    <property type="term" value="F:serine-type endopeptidase activity"/>
    <property type="evidence" value="ECO:0007669"/>
    <property type="project" value="InterPro"/>
</dbReference>
<proteinExistence type="inferred from homology"/>
<dbReference type="RefSeq" id="WP_064534764.1">
    <property type="nucleotide sequence ID" value="NZ_JAMKXD010000013.1"/>
</dbReference>
<comment type="caution">
    <text evidence="2">Lacks conserved residue(s) required for the propagation of feature annotation.</text>
</comment>
<keyword evidence="2" id="KW-0645">Protease</keyword>
<dbReference type="Gene3D" id="2.10.109.10">
    <property type="entry name" value="Umud Fragment, subunit A"/>
    <property type="match status" value="1"/>
</dbReference>
<dbReference type="GO" id="GO:0006465">
    <property type="term" value="P:signal peptide processing"/>
    <property type="evidence" value="ECO:0007669"/>
    <property type="project" value="InterPro"/>
</dbReference>
<name>A0A1B2RCY2_ACIBA</name>
<dbReference type="SUPFAM" id="SSF51306">
    <property type="entry name" value="LexA/Signal peptidase"/>
    <property type="match status" value="1"/>
</dbReference>
<dbReference type="GO" id="GO:0016020">
    <property type="term" value="C:membrane"/>
    <property type="evidence" value="ECO:0007669"/>
    <property type="project" value="UniProtKB-SubCell"/>
</dbReference>
<evidence type="ECO:0000256" key="2">
    <source>
        <dbReference type="RuleBase" id="RU362042"/>
    </source>
</evidence>
<keyword evidence="2" id="KW-0812">Transmembrane</keyword>
<comment type="subcellular location">
    <subcellularLocation>
        <location evidence="2">Membrane</location>
        <topology evidence="2">Multi-pass membrane protein</topology>
    </subcellularLocation>
</comment>
<reference evidence="4" key="1">
    <citation type="journal article" date="2016" name="Gut Pathog.">
        <title>Genome sequence of OXA-23 producing Acinetobacter baumannii IHIT7853, a carbapenem-resistant strain from a cat belonging to international clone IC1.</title>
        <authorList>
            <person name="Ewers C."/>
            <person name="Klotz P."/>
            <person name="Scheufen S."/>
            <person name="Leidner U."/>
            <person name="Gottig S."/>
            <person name="Semmler T."/>
        </authorList>
    </citation>
    <scope>NUCLEOTIDE SEQUENCE</scope>
    <source>
        <strain evidence="4">IHIT7853</strain>
        <plasmid evidence="4">IHIT7853-OXA-23</plasmid>
    </source>
</reference>
<comment type="similarity">
    <text evidence="2">Belongs to the peptidase S26 family.</text>
</comment>
<feature type="domain" description="Peptidase S26" evidence="3">
    <location>
        <begin position="10"/>
        <end position="170"/>
    </location>
</feature>
<evidence type="ECO:0000259" key="3">
    <source>
        <dbReference type="Pfam" id="PF10502"/>
    </source>
</evidence>
<comment type="catalytic activity">
    <reaction evidence="2">
        <text>Cleavage of hydrophobic, N-terminal signal or leader sequences from secreted and periplasmic proteins.</text>
        <dbReference type="EC" id="3.4.21.89"/>
    </reaction>
</comment>
<dbReference type="Pfam" id="PF10502">
    <property type="entry name" value="Peptidase_S26"/>
    <property type="match status" value="1"/>
</dbReference>
<keyword evidence="2 4" id="KW-0378">Hydrolase</keyword>
<dbReference type="NCBIfam" id="TIGR02227">
    <property type="entry name" value="sigpep_I_bact"/>
    <property type="match status" value="1"/>
</dbReference>
<protein>
    <recommendedName>
        <fullName evidence="1 2">Signal peptidase I</fullName>
        <ecNumber evidence="2">3.4.21.89</ecNumber>
    </recommendedName>
</protein>
<dbReference type="InterPro" id="IPR036286">
    <property type="entry name" value="LexA/Signal_pep-like_sf"/>
</dbReference>
<keyword evidence="2" id="KW-0472">Membrane</keyword>
<keyword evidence="4" id="KW-0614">Plasmid</keyword>
<dbReference type="InterPro" id="IPR019533">
    <property type="entry name" value="Peptidase_S26"/>
</dbReference>
<sequence>MKLTANKLQKKVVVATVIFLTLVMTLFMSRILIFNLTDSLPLGLWKRTSLSLERGGVVGFCPTLSDQLKSDYRLQASKNGLMRICDENVQMMMKPIVAVPGDKVEIKDNKIFVNEKFVVERLEKDGYGKSIESVKPGIYNVTEGEYWMISTYNKGSFDSRYFGAVKAENLKYSLVPLFVNKSKKFCWNSQQYKCL</sequence>
<dbReference type="EMBL" id="KX118105">
    <property type="protein sequence ID" value="AOB42349.1"/>
    <property type="molecule type" value="Genomic_DNA"/>
</dbReference>
<organism evidence="4">
    <name type="scientific">Acinetobacter baumannii</name>
    <dbReference type="NCBI Taxonomy" id="470"/>
    <lineage>
        <taxon>Bacteria</taxon>
        <taxon>Pseudomonadati</taxon>
        <taxon>Pseudomonadota</taxon>
        <taxon>Gammaproteobacteria</taxon>
        <taxon>Moraxellales</taxon>
        <taxon>Moraxellaceae</taxon>
        <taxon>Acinetobacter</taxon>
        <taxon>Acinetobacter calcoaceticus/baumannii complex</taxon>
    </lineage>
</organism>
<feature type="transmembrane region" description="Helical" evidence="2">
    <location>
        <begin position="12"/>
        <end position="33"/>
    </location>
</feature>
<dbReference type="AlphaFoldDB" id="A0A1B2RCY2"/>